<dbReference type="Gene3D" id="1.10.20.60">
    <property type="entry name" value="Glu-tRNAGln amidotransferase C subunit, N-terminal domain"/>
    <property type="match status" value="1"/>
</dbReference>
<dbReference type="InterPro" id="IPR036113">
    <property type="entry name" value="Asp/Glu-ADT_sf_sub_c"/>
</dbReference>
<evidence type="ECO:0000313" key="7">
    <source>
        <dbReference type="EMBL" id="HIR60303.1"/>
    </source>
</evidence>
<comment type="similarity">
    <text evidence="1 6">Belongs to the GatC family.</text>
</comment>
<dbReference type="NCBIfam" id="TIGR00135">
    <property type="entry name" value="gatC"/>
    <property type="match status" value="1"/>
</dbReference>
<protein>
    <recommendedName>
        <fullName evidence="6">Aspartyl/glutamyl-tRNA(Asn/Gln) amidotransferase subunit C</fullName>
        <shortName evidence="6">Asp/Glu-ADT subunit C</shortName>
        <ecNumber evidence="6">6.3.5.-</ecNumber>
    </recommendedName>
</protein>
<dbReference type="AlphaFoldDB" id="A0A9D1DWP1"/>
<comment type="subunit">
    <text evidence="2 6">Heterotrimer of A, B and C subunits.</text>
</comment>
<dbReference type="GO" id="GO:0070681">
    <property type="term" value="P:glutaminyl-tRNAGln biosynthesis via transamidation"/>
    <property type="evidence" value="ECO:0007669"/>
    <property type="project" value="TreeGrafter"/>
</dbReference>
<accession>A0A9D1DWP1</accession>
<keyword evidence="6" id="KW-0648">Protein biosynthesis</keyword>
<dbReference type="PANTHER" id="PTHR15004:SF0">
    <property type="entry name" value="GLUTAMYL-TRNA(GLN) AMIDOTRANSFERASE SUBUNIT C, MITOCHONDRIAL"/>
    <property type="match status" value="1"/>
</dbReference>
<evidence type="ECO:0000256" key="3">
    <source>
        <dbReference type="ARBA" id="ARBA00024799"/>
    </source>
</evidence>
<comment type="catalytic activity">
    <reaction evidence="5 6">
        <text>L-glutamyl-tRNA(Gln) + L-glutamine + ATP + H2O = L-glutaminyl-tRNA(Gln) + L-glutamate + ADP + phosphate + H(+)</text>
        <dbReference type="Rhea" id="RHEA:17521"/>
        <dbReference type="Rhea" id="RHEA-COMP:9681"/>
        <dbReference type="Rhea" id="RHEA-COMP:9684"/>
        <dbReference type="ChEBI" id="CHEBI:15377"/>
        <dbReference type="ChEBI" id="CHEBI:15378"/>
        <dbReference type="ChEBI" id="CHEBI:29985"/>
        <dbReference type="ChEBI" id="CHEBI:30616"/>
        <dbReference type="ChEBI" id="CHEBI:43474"/>
        <dbReference type="ChEBI" id="CHEBI:58359"/>
        <dbReference type="ChEBI" id="CHEBI:78520"/>
        <dbReference type="ChEBI" id="CHEBI:78521"/>
        <dbReference type="ChEBI" id="CHEBI:456216"/>
    </reaction>
</comment>
<organism evidence="7 8">
    <name type="scientific">Candidatus Faecivivens stercoravium</name>
    <dbReference type="NCBI Taxonomy" id="2840803"/>
    <lineage>
        <taxon>Bacteria</taxon>
        <taxon>Bacillati</taxon>
        <taxon>Bacillota</taxon>
        <taxon>Clostridia</taxon>
        <taxon>Eubacteriales</taxon>
        <taxon>Oscillospiraceae</taxon>
        <taxon>Oscillospiraceae incertae sedis</taxon>
        <taxon>Candidatus Faecivivens</taxon>
    </lineage>
</organism>
<comment type="caution">
    <text evidence="7">The sequence shown here is derived from an EMBL/GenBank/DDBJ whole genome shotgun (WGS) entry which is preliminary data.</text>
</comment>
<dbReference type="EC" id="6.3.5.-" evidence="6"/>
<dbReference type="InterPro" id="IPR003837">
    <property type="entry name" value="GatC"/>
</dbReference>
<dbReference type="GO" id="GO:0006412">
    <property type="term" value="P:translation"/>
    <property type="evidence" value="ECO:0007669"/>
    <property type="project" value="UniProtKB-UniRule"/>
</dbReference>
<dbReference type="SUPFAM" id="SSF141000">
    <property type="entry name" value="Glu-tRNAGln amidotransferase C subunit"/>
    <property type="match status" value="1"/>
</dbReference>
<dbReference type="EMBL" id="DVHA01000060">
    <property type="protein sequence ID" value="HIR60303.1"/>
    <property type="molecule type" value="Genomic_DNA"/>
</dbReference>
<evidence type="ECO:0000256" key="4">
    <source>
        <dbReference type="ARBA" id="ARBA00047380"/>
    </source>
</evidence>
<dbReference type="PANTHER" id="PTHR15004">
    <property type="entry name" value="GLUTAMYL-TRNA(GLN) AMIDOTRANSFERASE SUBUNIT C, MITOCHONDRIAL"/>
    <property type="match status" value="1"/>
</dbReference>
<gene>
    <name evidence="6 7" type="primary">gatC</name>
    <name evidence="7" type="ORF">IAB37_01835</name>
</gene>
<sequence>MELDIKRLARLAKLKFTPEEEEKYAAQMANIVAMVEKLPDLDASGPLIDPDNPMEFRKDEVEKKYSRDELLANAPEVQAGCVVVPKTVAE</sequence>
<dbReference type="HAMAP" id="MF_00122">
    <property type="entry name" value="GatC"/>
    <property type="match status" value="1"/>
</dbReference>
<name>A0A9D1DWP1_9FIRM</name>
<evidence type="ECO:0000256" key="5">
    <source>
        <dbReference type="ARBA" id="ARBA00047913"/>
    </source>
</evidence>
<evidence type="ECO:0000313" key="8">
    <source>
        <dbReference type="Proteomes" id="UP000824241"/>
    </source>
</evidence>
<dbReference type="GO" id="GO:0050567">
    <property type="term" value="F:glutaminyl-tRNA synthase (glutamine-hydrolyzing) activity"/>
    <property type="evidence" value="ECO:0007669"/>
    <property type="project" value="UniProtKB-UniRule"/>
</dbReference>
<evidence type="ECO:0000256" key="2">
    <source>
        <dbReference type="ARBA" id="ARBA00011123"/>
    </source>
</evidence>
<dbReference type="GO" id="GO:0006450">
    <property type="term" value="P:regulation of translational fidelity"/>
    <property type="evidence" value="ECO:0007669"/>
    <property type="project" value="InterPro"/>
</dbReference>
<keyword evidence="6" id="KW-0547">Nucleotide-binding</keyword>
<reference evidence="7" key="1">
    <citation type="submission" date="2020-10" db="EMBL/GenBank/DDBJ databases">
        <authorList>
            <person name="Gilroy R."/>
        </authorList>
    </citation>
    <scope>NUCLEOTIDE SEQUENCE</scope>
    <source>
        <strain evidence="7">CHK189-12415</strain>
    </source>
</reference>
<keyword evidence="6" id="KW-0067">ATP-binding</keyword>
<comment type="catalytic activity">
    <reaction evidence="4 6">
        <text>L-aspartyl-tRNA(Asn) + L-glutamine + ATP + H2O = L-asparaginyl-tRNA(Asn) + L-glutamate + ADP + phosphate + 2 H(+)</text>
        <dbReference type="Rhea" id="RHEA:14513"/>
        <dbReference type="Rhea" id="RHEA-COMP:9674"/>
        <dbReference type="Rhea" id="RHEA-COMP:9677"/>
        <dbReference type="ChEBI" id="CHEBI:15377"/>
        <dbReference type="ChEBI" id="CHEBI:15378"/>
        <dbReference type="ChEBI" id="CHEBI:29985"/>
        <dbReference type="ChEBI" id="CHEBI:30616"/>
        <dbReference type="ChEBI" id="CHEBI:43474"/>
        <dbReference type="ChEBI" id="CHEBI:58359"/>
        <dbReference type="ChEBI" id="CHEBI:78515"/>
        <dbReference type="ChEBI" id="CHEBI:78516"/>
        <dbReference type="ChEBI" id="CHEBI:456216"/>
    </reaction>
</comment>
<dbReference type="Pfam" id="PF02686">
    <property type="entry name" value="GatC"/>
    <property type="match status" value="1"/>
</dbReference>
<evidence type="ECO:0000256" key="6">
    <source>
        <dbReference type="HAMAP-Rule" id="MF_00122"/>
    </source>
</evidence>
<comment type="function">
    <text evidence="3 6">Allows the formation of correctly charged Asn-tRNA(Asn) or Gln-tRNA(Gln) through the transamidation of misacylated Asp-tRNA(Asn) or Glu-tRNA(Gln) in organisms which lack either or both of asparaginyl-tRNA or glutaminyl-tRNA synthetases. The reaction takes place in the presence of glutamine and ATP through an activated phospho-Asp-tRNA(Asn) or phospho-Glu-tRNA(Gln).</text>
</comment>
<proteinExistence type="inferred from homology"/>
<dbReference type="GO" id="GO:0005524">
    <property type="term" value="F:ATP binding"/>
    <property type="evidence" value="ECO:0007669"/>
    <property type="project" value="UniProtKB-KW"/>
</dbReference>
<dbReference type="Proteomes" id="UP000824241">
    <property type="component" value="Unassembled WGS sequence"/>
</dbReference>
<reference evidence="7" key="2">
    <citation type="journal article" date="2021" name="PeerJ">
        <title>Extensive microbial diversity within the chicken gut microbiome revealed by metagenomics and culture.</title>
        <authorList>
            <person name="Gilroy R."/>
            <person name="Ravi A."/>
            <person name="Getino M."/>
            <person name="Pursley I."/>
            <person name="Horton D.L."/>
            <person name="Alikhan N.F."/>
            <person name="Baker D."/>
            <person name="Gharbi K."/>
            <person name="Hall N."/>
            <person name="Watson M."/>
            <person name="Adriaenssens E.M."/>
            <person name="Foster-Nyarko E."/>
            <person name="Jarju S."/>
            <person name="Secka A."/>
            <person name="Antonio M."/>
            <person name="Oren A."/>
            <person name="Chaudhuri R.R."/>
            <person name="La Ragione R."/>
            <person name="Hildebrand F."/>
            <person name="Pallen M.J."/>
        </authorList>
    </citation>
    <scope>NUCLEOTIDE SEQUENCE</scope>
    <source>
        <strain evidence="7">CHK189-12415</strain>
    </source>
</reference>
<evidence type="ECO:0000256" key="1">
    <source>
        <dbReference type="ARBA" id="ARBA00010757"/>
    </source>
</evidence>
<keyword evidence="6" id="KW-0436">Ligase</keyword>